<reference evidence="3 4" key="1">
    <citation type="journal article" date="2020" name="Microb. Ecol.">
        <title>Ecogenomics of the Marine Benthic Filamentous Cyanobacterium Adonisia.</title>
        <authorList>
            <person name="Walter J.M."/>
            <person name="Coutinho F.H."/>
            <person name="Leomil L."/>
            <person name="Hargreaves P.I."/>
            <person name="Campeao M.E."/>
            <person name="Vieira V.V."/>
            <person name="Silva B.S."/>
            <person name="Fistarol G.O."/>
            <person name="Salomon P.S."/>
            <person name="Sawabe T."/>
            <person name="Mino S."/>
            <person name="Hosokawa M."/>
            <person name="Miyashita H."/>
            <person name="Maruyama F."/>
            <person name="van Verk M.C."/>
            <person name="Dutilh B.E."/>
            <person name="Thompson C.C."/>
            <person name="Thompson F.L."/>
        </authorList>
    </citation>
    <scope>NUCLEOTIDE SEQUENCE [LARGE SCALE GENOMIC DNA]</scope>
    <source>
        <strain evidence="3 4">CCMR0081</strain>
    </source>
</reference>
<keyword evidence="1" id="KW-0175">Coiled coil</keyword>
<evidence type="ECO:0000313" key="4">
    <source>
        <dbReference type="Proteomes" id="UP000481033"/>
    </source>
</evidence>
<name>A0A6M0RD31_9CYAN</name>
<keyword evidence="2" id="KW-0472">Membrane</keyword>
<evidence type="ECO:0000313" key="3">
    <source>
        <dbReference type="EMBL" id="NEZ54136.1"/>
    </source>
</evidence>
<comment type="caution">
    <text evidence="3">The sequence shown here is derived from an EMBL/GenBank/DDBJ whole genome shotgun (WGS) entry which is preliminary data.</text>
</comment>
<feature type="coiled-coil region" evidence="1">
    <location>
        <begin position="115"/>
        <end position="156"/>
    </location>
</feature>
<protein>
    <submittedName>
        <fullName evidence="3">Uncharacterized protein</fullName>
    </submittedName>
</protein>
<dbReference type="RefSeq" id="WP_163695376.1">
    <property type="nucleotide sequence ID" value="NZ_QXHD01000001.1"/>
</dbReference>
<keyword evidence="2" id="KW-1133">Transmembrane helix</keyword>
<proteinExistence type="predicted"/>
<keyword evidence="2" id="KW-0812">Transmembrane</keyword>
<keyword evidence="4" id="KW-1185">Reference proteome</keyword>
<evidence type="ECO:0000256" key="2">
    <source>
        <dbReference type="SAM" id="Phobius"/>
    </source>
</evidence>
<dbReference type="AlphaFoldDB" id="A0A6M0RD31"/>
<evidence type="ECO:0000256" key="1">
    <source>
        <dbReference type="SAM" id="Coils"/>
    </source>
</evidence>
<sequence length="214" mass="24157">MTSSNSQNPDRISQLATSIRRIQRRIQPDEELKSNIVSHPALEAQAANGDPLAAIALLQGQQRDLHIDLQTTNRVTHRMYSDVLGRLVELEQLLPEIDSDLKRNHHNIHLLVSQIEQILAENQGLRAEVDLLTQKQEITSEEVERTSATLKRLEQKRLTISQLIGITGASLVLILLGVGQFRQDGLVKQLNTIQNDIQVLYGNDNILRNELYGR</sequence>
<dbReference type="EMBL" id="QXHD01000001">
    <property type="protein sequence ID" value="NEZ54136.1"/>
    <property type="molecule type" value="Genomic_DNA"/>
</dbReference>
<feature type="transmembrane region" description="Helical" evidence="2">
    <location>
        <begin position="160"/>
        <end position="181"/>
    </location>
</feature>
<dbReference type="Proteomes" id="UP000481033">
    <property type="component" value="Unassembled WGS sequence"/>
</dbReference>
<organism evidence="3 4">
    <name type="scientific">Adonisia turfae CCMR0081</name>
    <dbReference type="NCBI Taxonomy" id="2292702"/>
    <lineage>
        <taxon>Bacteria</taxon>
        <taxon>Bacillati</taxon>
        <taxon>Cyanobacteriota</taxon>
        <taxon>Adonisia</taxon>
        <taxon>Adonisia turfae</taxon>
    </lineage>
</organism>
<gene>
    <name evidence="3" type="ORF">DXZ20_00125</name>
</gene>
<accession>A0A6M0RD31</accession>